<dbReference type="GO" id="GO:0016020">
    <property type="term" value="C:membrane"/>
    <property type="evidence" value="ECO:0007669"/>
    <property type="project" value="UniProtKB-SubCell"/>
</dbReference>
<evidence type="ECO:0000313" key="21">
    <source>
        <dbReference type="RefSeq" id="XP_026678810.1"/>
    </source>
</evidence>
<dbReference type="GeneID" id="103508393"/>
<keyword evidence="13" id="KW-0564">Palmitate</keyword>
<keyword evidence="11" id="KW-0342">GTP-binding</keyword>
<feature type="region of interest" description="Disordered" evidence="17">
    <location>
        <begin position="241"/>
        <end position="262"/>
    </location>
</feature>
<dbReference type="PROSITE" id="PS51419">
    <property type="entry name" value="RAB"/>
    <property type="match status" value="1"/>
</dbReference>
<dbReference type="STRING" id="121845.A0A1S3CZW3"/>
<dbReference type="NCBIfam" id="TIGR00231">
    <property type="entry name" value="small_GTP"/>
    <property type="match status" value="1"/>
</dbReference>
<dbReference type="InterPro" id="IPR050305">
    <property type="entry name" value="Small_GTPase_Rab"/>
</dbReference>
<evidence type="ECO:0000313" key="20">
    <source>
        <dbReference type="RefSeq" id="XP_008471157.1"/>
    </source>
</evidence>
<dbReference type="InterPro" id="IPR005225">
    <property type="entry name" value="Small_GTP-bd"/>
</dbReference>
<proteinExistence type="inferred from homology"/>
<dbReference type="PROSITE" id="PS50225">
    <property type="entry name" value="SOCS"/>
    <property type="match status" value="1"/>
</dbReference>
<dbReference type="SMART" id="SM00253">
    <property type="entry name" value="SOCS"/>
    <property type="match status" value="1"/>
</dbReference>
<dbReference type="EC" id="3.6.5.2" evidence="5"/>
<comment type="similarity">
    <text evidence="4">Belongs to the small GTPase superfamily. Rab family.</text>
</comment>
<evidence type="ECO:0000256" key="10">
    <source>
        <dbReference type="ARBA" id="ARBA00022842"/>
    </source>
</evidence>
<evidence type="ECO:0000256" key="11">
    <source>
        <dbReference type="ARBA" id="ARBA00023134"/>
    </source>
</evidence>
<dbReference type="GO" id="GO:0005737">
    <property type="term" value="C:cytoplasm"/>
    <property type="evidence" value="ECO:0007669"/>
    <property type="project" value="UniProtKB-ARBA"/>
</dbReference>
<dbReference type="SMART" id="SM00173">
    <property type="entry name" value="RAS"/>
    <property type="match status" value="1"/>
</dbReference>
<dbReference type="FunFam" id="3.40.50.300:FF:000371">
    <property type="entry name" value="RAB40C, member RAS oncogene family"/>
    <property type="match status" value="1"/>
</dbReference>
<dbReference type="RefSeq" id="XP_026678812.1">
    <property type="nucleotide sequence ID" value="XM_026823011.1"/>
</dbReference>
<dbReference type="CTD" id="32195"/>
<dbReference type="InterPro" id="IPR001806">
    <property type="entry name" value="Small_GTPase"/>
</dbReference>
<dbReference type="InterPro" id="IPR027417">
    <property type="entry name" value="P-loop_NTPase"/>
</dbReference>
<evidence type="ECO:0000256" key="5">
    <source>
        <dbReference type="ARBA" id="ARBA00011984"/>
    </source>
</evidence>
<dbReference type="RefSeq" id="XP_008471157.1">
    <property type="nucleotide sequence ID" value="XM_008472935.3"/>
</dbReference>
<name>A0A1S3CZW3_DIACI</name>
<accession>A0A1S3CZW3</accession>
<comment type="pathway">
    <text evidence="3">Protein modification; protein ubiquitination.</text>
</comment>
<dbReference type="PANTHER" id="PTHR47980">
    <property type="entry name" value="LD44762P"/>
    <property type="match status" value="1"/>
</dbReference>
<dbReference type="GO" id="GO:0046872">
    <property type="term" value="F:metal ion binding"/>
    <property type="evidence" value="ECO:0007669"/>
    <property type="project" value="UniProtKB-KW"/>
</dbReference>
<keyword evidence="12" id="KW-0472">Membrane</keyword>
<dbReference type="RefSeq" id="XP_026678810.1">
    <property type="nucleotide sequence ID" value="XM_026823009.1"/>
</dbReference>
<evidence type="ECO:0000256" key="9">
    <source>
        <dbReference type="ARBA" id="ARBA00022801"/>
    </source>
</evidence>
<keyword evidence="6" id="KW-0479">Metal-binding</keyword>
<evidence type="ECO:0000313" key="19">
    <source>
        <dbReference type="Proteomes" id="UP000079169"/>
    </source>
</evidence>
<dbReference type="GO" id="GO:0035556">
    <property type="term" value="P:intracellular signal transduction"/>
    <property type="evidence" value="ECO:0007669"/>
    <property type="project" value="InterPro"/>
</dbReference>
<evidence type="ECO:0000259" key="18">
    <source>
        <dbReference type="PROSITE" id="PS50225"/>
    </source>
</evidence>
<dbReference type="InterPro" id="IPR001496">
    <property type="entry name" value="SOCS_box"/>
</dbReference>
<keyword evidence="8" id="KW-0833">Ubl conjugation pathway</keyword>
<evidence type="ECO:0000256" key="15">
    <source>
        <dbReference type="ARBA" id="ARBA00023289"/>
    </source>
</evidence>
<evidence type="ECO:0000256" key="16">
    <source>
        <dbReference type="ARBA" id="ARBA00047660"/>
    </source>
</evidence>
<evidence type="ECO:0000256" key="4">
    <source>
        <dbReference type="ARBA" id="ARBA00006270"/>
    </source>
</evidence>
<dbReference type="SMART" id="SM00969">
    <property type="entry name" value="SOCS_box"/>
    <property type="match status" value="1"/>
</dbReference>
<dbReference type="SUPFAM" id="SSF52540">
    <property type="entry name" value="P-loop containing nucleoside triphosphate hydrolases"/>
    <property type="match status" value="1"/>
</dbReference>
<dbReference type="GO" id="GO:0003925">
    <property type="term" value="F:G protein activity"/>
    <property type="evidence" value="ECO:0007669"/>
    <property type="project" value="UniProtKB-EC"/>
</dbReference>
<sequence>METKPVVATQKQYDYLLKFLLVGDSDVGKQEILSGLEDGSSESPFCSGSAYKTTTILLDGKRVKLQLWDTSGQGRFCTIIRSYSRGAQGILLVYDITNKWSFDGIDRWLKEVEEHAPGVPKVLVGNRLHLAFNRTVTTREAEMYAIKNQMAFFEVSPLCDFNIRESFTELSRRALQRNGMERLWRSNKVISLQELCCRAIVARTTVYAINQLPLPNLIKSHLKSYAMTSYTTMTMTTSARQHTKKLRFPSAQSTHSLLDTPSPSAATASLVSCGTGGASSASVKVSHSQKSKHSSCVGRNSCVVS</sequence>
<feature type="region of interest" description="Disordered" evidence="17">
    <location>
        <begin position="284"/>
        <end position="305"/>
    </location>
</feature>
<organism evidence="19 20">
    <name type="scientific">Diaphorina citri</name>
    <name type="common">Asian citrus psyllid</name>
    <dbReference type="NCBI Taxonomy" id="121845"/>
    <lineage>
        <taxon>Eukaryota</taxon>
        <taxon>Metazoa</taxon>
        <taxon>Ecdysozoa</taxon>
        <taxon>Arthropoda</taxon>
        <taxon>Hexapoda</taxon>
        <taxon>Insecta</taxon>
        <taxon>Pterygota</taxon>
        <taxon>Neoptera</taxon>
        <taxon>Paraneoptera</taxon>
        <taxon>Hemiptera</taxon>
        <taxon>Sternorrhyncha</taxon>
        <taxon>Psylloidea</taxon>
        <taxon>Psyllidae</taxon>
        <taxon>Diaphorininae</taxon>
        <taxon>Diaphorina</taxon>
    </lineage>
</organism>
<keyword evidence="15" id="KW-0636">Prenylation</keyword>
<dbReference type="SMART" id="SM00174">
    <property type="entry name" value="RHO"/>
    <property type="match status" value="1"/>
</dbReference>
<reference evidence="20 21" key="1">
    <citation type="submission" date="2025-04" db="UniProtKB">
        <authorList>
            <consortium name="RefSeq"/>
        </authorList>
    </citation>
    <scope>IDENTIFICATION</scope>
</reference>
<protein>
    <recommendedName>
        <fullName evidence="5">small monomeric GTPase</fullName>
        <ecNumber evidence="5">3.6.5.2</ecNumber>
    </recommendedName>
</protein>
<evidence type="ECO:0000256" key="17">
    <source>
        <dbReference type="SAM" id="MobiDB-lite"/>
    </source>
</evidence>
<evidence type="ECO:0000256" key="6">
    <source>
        <dbReference type="ARBA" id="ARBA00022723"/>
    </source>
</evidence>
<dbReference type="GO" id="GO:0005525">
    <property type="term" value="F:GTP binding"/>
    <property type="evidence" value="ECO:0007669"/>
    <property type="project" value="UniProtKB-KW"/>
</dbReference>
<evidence type="ECO:0000313" key="22">
    <source>
        <dbReference type="RefSeq" id="XP_026678811.1"/>
    </source>
</evidence>
<evidence type="ECO:0000256" key="2">
    <source>
        <dbReference type="ARBA" id="ARBA00004635"/>
    </source>
</evidence>
<evidence type="ECO:0000256" key="7">
    <source>
        <dbReference type="ARBA" id="ARBA00022741"/>
    </source>
</evidence>
<feature type="compositionally biased region" description="Polar residues" evidence="17">
    <location>
        <begin position="250"/>
        <end position="262"/>
    </location>
</feature>
<dbReference type="AlphaFoldDB" id="A0A1S3CZW3"/>
<dbReference type="KEGG" id="dci:103508393"/>
<dbReference type="PROSITE" id="PS51421">
    <property type="entry name" value="RAS"/>
    <property type="match status" value="1"/>
</dbReference>
<evidence type="ECO:0000256" key="12">
    <source>
        <dbReference type="ARBA" id="ARBA00023136"/>
    </source>
</evidence>
<dbReference type="SMART" id="SM00175">
    <property type="entry name" value="RAB"/>
    <property type="match status" value="1"/>
</dbReference>
<dbReference type="RefSeq" id="XP_026678811.1">
    <property type="nucleotide sequence ID" value="XM_026823010.1"/>
</dbReference>
<dbReference type="Pfam" id="PF07525">
    <property type="entry name" value="SOCS_box"/>
    <property type="match status" value="1"/>
</dbReference>
<dbReference type="InterPro" id="IPR036036">
    <property type="entry name" value="SOCS_box-like_dom_sf"/>
</dbReference>
<keyword evidence="7" id="KW-0547">Nucleotide-binding</keyword>
<comment type="subcellular location">
    <subcellularLocation>
        <location evidence="2">Membrane</location>
        <topology evidence="2">Lipid-anchor</topology>
    </subcellularLocation>
</comment>
<keyword evidence="9" id="KW-0378">Hydrolase</keyword>
<evidence type="ECO:0000256" key="14">
    <source>
        <dbReference type="ARBA" id="ARBA00023288"/>
    </source>
</evidence>
<gene>
    <name evidence="20 21 22 23" type="primary">LOC103508393</name>
</gene>
<dbReference type="SUPFAM" id="SSF158235">
    <property type="entry name" value="SOCS box-like"/>
    <property type="match status" value="1"/>
</dbReference>
<dbReference type="OMA" id="DGIARWI"/>
<dbReference type="PaxDb" id="121845-A0A1S3CZW3"/>
<comment type="catalytic activity">
    <reaction evidence="16">
        <text>GTP + H2O = GDP + phosphate + H(+)</text>
        <dbReference type="Rhea" id="RHEA:19669"/>
        <dbReference type="ChEBI" id="CHEBI:15377"/>
        <dbReference type="ChEBI" id="CHEBI:15378"/>
        <dbReference type="ChEBI" id="CHEBI:37565"/>
        <dbReference type="ChEBI" id="CHEBI:43474"/>
        <dbReference type="ChEBI" id="CHEBI:58189"/>
        <dbReference type="EC" id="3.6.5.2"/>
    </reaction>
    <physiologicalReaction direction="left-to-right" evidence="16">
        <dbReference type="Rhea" id="RHEA:19670"/>
    </physiologicalReaction>
</comment>
<keyword evidence="19" id="KW-1185">Reference proteome</keyword>
<feature type="domain" description="SOCS box" evidence="18">
    <location>
        <begin position="182"/>
        <end position="228"/>
    </location>
</feature>
<evidence type="ECO:0000256" key="13">
    <source>
        <dbReference type="ARBA" id="ARBA00023139"/>
    </source>
</evidence>
<dbReference type="OrthoDB" id="6339763at2759"/>
<dbReference type="Proteomes" id="UP000079169">
    <property type="component" value="Unplaced"/>
</dbReference>
<evidence type="ECO:0000256" key="8">
    <source>
        <dbReference type="ARBA" id="ARBA00022786"/>
    </source>
</evidence>
<dbReference type="Pfam" id="PF00071">
    <property type="entry name" value="Ras"/>
    <property type="match status" value="1"/>
</dbReference>
<dbReference type="Gene3D" id="3.40.50.300">
    <property type="entry name" value="P-loop containing nucleotide triphosphate hydrolases"/>
    <property type="match status" value="1"/>
</dbReference>
<evidence type="ECO:0000256" key="3">
    <source>
        <dbReference type="ARBA" id="ARBA00004906"/>
    </source>
</evidence>
<evidence type="ECO:0000313" key="23">
    <source>
        <dbReference type="RefSeq" id="XP_026678812.1"/>
    </source>
</evidence>
<comment type="cofactor">
    <cofactor evidence="1">
        <name>Mg(2+)</name>
        <dbReference type="ChEBI" id="CHEBI:18420"/>
    </cofactor>
</comment>
<keyword evidence="10" id="KW-0460">Magnesium</keyword>
<dbReference type="PRINTS" id="PR00449">
    <property type="entry name" value="RASTRNSFRMNG"/>
</dbReference>
<evidence type="ECO:0000256" key="1">
    <source>
        <dbReference type="ARBA" id="ARBA00001946"/>
    </source>
</evidence>
<keyword evidence="14" id="KW-0449">Lipoprotein</keyword>